<accession>A0A9P8XSP4</accession>
<comment type="caution">
    <text evidence="5">The sequence shown here is derived from an EMBL/GenBank/DDBJ whole genome shotgun (WGS) entry which is preliminary data.</text>
</comment>
<keyword evidence="2 3" id="KW-0040">ANK repeat</keyword>
<dbReference type="EMBL" id="JAGTJQ010000012">
    <property type="protein sequence ID" value="KAH7016036.1"/>
    <property type="molecule type" value="Genomic_DNA"/>
</dbReference>
<protein>
    <recommendedName>
        <fullName evidence="4">Single-strand DNA deaminase toxin A-like C-terminal domain-containing protein</fullName>
    </recommendedName>
</protein>
<keyword evidence="6" id="KW-1185">Reference proteome</keyword>
<dbReference type="PROSITE" id="PS50088">
    <property type="entry name" value="ANK_REPEAT"/>
    <property type="match status" value="2"/>
</dbReference>
<dbReference type="InterPro" id="IPR036770">
    <property type="entry name" value="Ankyrin_rpt-contain_sf"/>
</dbReference>
<evidence type="ECO:0000256" key="1">
    <source>
        <dbReference type="ARBA" id="ARBA00022737"/>
    </source>
</evidence>
<reference evidence="5" key="1">
    <citation type="journal article" date="2021" name="Nat. Commun.">
        <title>Genetic determinants of endophytism in the Arabidopsis root mycobiome.</title>
        <authorList>
            <person name="Mesny F."/>
            <person name="Miyauchi S."/>
            <person name="Thiergart T."/>
            <person name="Pickel B."/>
            <person name="Atanasova L."/>
            <person name="Karlsson M."/>
            <person name="Huettel B."/>
            <person name="Barry K.W."/>
            <person name="Haridas S."/>
            <person name="Chen C."/>
            <person name="Bauer D."/>
            <person name="Andreopoulos W."/>
            <person name="Pangilinan J."/>
            <person name="LaButti K."/>
            <person name="Riley R."/>
            <person name="Lipzen A."/>
            <person name="Clum A."/>
            <person name="Drula E."/>
            <person name="Henrissat B."/>
            <person name="Kohler A."/>
            <person name="Grigoriev I.V."/>
            <person name="Martin F.M."/>
            <person name="Hacquard S."/>
        </authorList>
    </citation>
    <scope>NUCLEOTIDE SEQUENCE</scope>
    <source>
        <strain evidence="5">MPI-CAGE-CH-0230</strain>
    </source>
</reference>
<keyword evidence="1" id="KW-0677">Repeat</keyword>
<feature type="domain" description="Single-strand DNA deaminase toxin A-like C-terminal" evidence="4">
    <location>
        <begin position="339"/>
        <end position="399"/>
    </location>
</feature>
<dbReference type="Gene3D" id="1.25.40.20">
    <property type="entry name" value="Ankyrin repeat-containing domain"/>
    <property type="match status" value="1"/>
</dbReference>
<evidence type="ECO:0000256" key="2">
    <source>
        <dbReference type="ARBA" id="ARBA00023043"/>
    </source>
</evidence>
<evidence type="ECO:0000313" key="5">
    <source>
        <dbReference type="EMBL" id="KAH7016036.1"/>
    </source>
</evidence>
<dbReference type="PROSITE" id="PS50297">
    <property type="entry name" value="ANK_REP_REGION"/>
    <property type="match status" value="2"/>
</dbReference>
<dbReference type="InterPro" id="IPR002110">
    <property type="entry name" value="Ankyrin_rpt"/>
</dbReference>
<dbReference type="Pfam" id="PF12796">
    <property type="entry name" value="Ank_2"/>
    <property type="match status" value="1"/>
</dbReference>
<name>A0A9P8XSP4_9PEZI</name>
<dbReference type="GeneID" id="70180390"/>
<dbReference type="InterPro" id="IPR057517">
    <property type="entry name" value="SsdA-like_C"/>
</dbReference>
<gene>
    <name evidence="5" type="ORF">B0I36DRAFT_254866</name>
</gene>
<proteinExistence type="predicted"/>
<feature type="repeat" description="ANK" evidence="3">
    <location>
        <begin position="199"/>
        <end position="224"/>
    </location>
</feature>
<evidence type="ECO:0000259" key="4">
    <source>
        <dbReference type="Pfam" id="PF24120"/>
    </source>
</evidence>
<sequence length="503" mass="57789">MRPTARVQWWDSTDVWVLCPFCDIIHRHGFSGDPTDYNKRHPRLSHCVRRIPRGLESQYEYSFPSCGAYEVDKSNALFVTAGADPSQYLAKHGTYISTPHYREEIMACPKWCDAIETIRISKDYTSKQLPCVVQDVIWGNVQAVREYLESSQEADFLAPEQEVNMTGRTALHMAACEQFPEMLELLLEKGANTNARDLEGRTPLAEAALWGRLENVQVLLRHGARQDFEYVRNGQQLQVIDFARYLEDNVEERYYRSGGSVQVYRENTHDRDLDRKAIVRLLNNGMSLQNDRSAILSGLFFTSPPQNEAMKRMIAHFDLPNKWKTIGVLYRNGNFPLVAAMSGWSHGTDYQGNIHVSGRDWTDKARRLCERVGFDPDPHIYDQGDPGRYHACHAEKQLIAYFVEKHWFPRLDGNELLHSLDLSFQQMSMEEMSQPESEGLLESRLARLQKVRPNDGLTSATIVVCRPRCNDCARFLERVNLSLGLNIRVLHRCVEPDCQLCSN</sequence>
<dbReference type="OrthoDB" id="341259at2759"/>
<feature type="repeat" description="ANK" evidence="3">
    <location>
        <begin position="166"/>
        <end position="198"/>
    </location>
</feature>
<organism evidence="5 6">
    <name type="scientific">Microdochium trichocladiopsis</name>
    <dbReference type="NCBI Taxonomy" id="1682393"/>
    <lineage>
        <taxon>Eukaryota</taxon>
        <taxon>Fungi</taxon>
        <taxon>Dikarya</taxon>
        <taxon>Ascomycota</taxon>
        <taxon>Pezizomycotina</taxon>
        <taxon>Sordariomycetes</taxon>
        <taxon>Xylariomycetidae</taxon>
        <taxon>Xylariales</taxon>
        <taxon>Microdochiaceae</taxon>
        <taxon>Microdochium</taxon>
    </lineage>
</organism>
<evidence type="ECO:0000256" key="3">
    <source>
        <dbReference type="PROSITE-ProRule" id="PRU00023"/>
    </source>
</evidence>
<dbReference type="RefSeq" id="XP_046005660.1">
    <property type="nucleotide sequence ID" value="XM_046150844.1"/>
</dbReference>
<dbReference type="SUPFAM" id="SSF48403">
    <property type="entry name" value="Ankyrin repeat"/>
    <property type="match status" value="1"/>
</dbReference>
<dbReference type="AlphaFoldDB" id="A0A9P8XSP4"/>
<dbReference type="Proteomes" id="UP000756346">
    <property type="component" value="Unassembled WGS sequence"/>
</dbReference>
<dbReference type="Pfam" id="PF24120">
    <property type="entry name" value="SsdA_C"/>
    <property type="match status" value="1"/>
</dbReference>
<evidence type="ECO:0000313" key="6">
    <source>
        <dbReference type="Proteomes" id="UP000756346"/>
    </source>
</evidence>
<dbReference type="SMART" id="SM00248">
    <property type="entry name" value="ANK"/>
    <property type="match status" value="2"/>
</dbReference>
<dbReference type="PANTHER" id="PTHR24201">
    <property type="entry name" value="ANK_REP_REGION DOMAIN-CONTAINING PROTEIN"/>
    <property type="match status" value="1"/>
</dbReference>
<dbReference type="InterPro" id="IPR050776">
    <property type="entry name" value="Ank_Repeat/CDKN_Inhibitor"/>
</dbReference>